<gene>
    <name evidence="3" type="ORF">GCM10009821_05850</name>
</gene>
<dbReference type="InterPro" id="IPR013154">
    <property type="entry name" value="ADH-like_N"/>
</dbReference>
<evidence type="ECO:0000256" key="1">
    <source>
        <dbReference type="ARBA" id="ARBA00022857"/>
    </source>
</evidence>
<accession>A0ABN2VWQ1</accession>
<name>A0ABN2VWQ1_9ACTN</name>
<keyword evidence="4" id="KW-1185">Reference proteome</keyword>
<evidence type="ECO:0000313" key="4">
    <source>
        <dbReference type="Proteomes" id="UP001501480"/>
    </source>
</evidence>
<keyword evidence="1" id="KW-0521">NADP</keyword>
<comment type="caution">
    <text evidence="3">The sequence shown here is derived from an EMBL/GenBank/DDBJ whole genome shotgun (WGS) entry which is preliminary data.</text>
</comment>
<dbReference type="SUPFAM" id="SSF50129">
    <property type="entry name" value="GroES-like"/>
    <property type="match status" value="1"/>
</dbReference>
<dbReference type="EMBL" id="BAAAPY010000001">
    <property type="protein sequence ID" value="GAA2071109.1"/>
    <property type="molecule type" value="Genomic_DNA"/>
</dbReference>
<dbReference type="InterPro" id="IPR036291">
    <property type="entry name" value="NAD(P)-bd_dom_sf"/>
</dbReference>
<evidence type="ECO:0000259" key="2">
    <source>
        <dbReference type="SMART" id="SM00829"/>
    </source>
</evidence>
<dbReference type="PANTHER" id="PTHR44154:SF1">
    <property type="entry name" value="QUINONE OXIDOREDUCTASE"/>
    <property type="match status" value="1"/>
</dbReference>
<dbReference type="SUPFAM" id="SSF51735">
    <property type="entry name" value="NAD(P)-binding Rossmann-fold domains"/>
    <property type="match status" value="1"/>
</dbReference>
<reference evidence="3 4" key="1">
    <citation type="journal article" date="2019" name="Int. J. Syst. Evol. Microbiol.">
        <title>The Global Catalogue of Microorganisms (GCM) 10K type strain sequencing project: providing services to taxonomists for standard genome sequencing and annotation.</title>
        <authorList>
            <consortium name="The Broad Institute Genomics Platform"/>
            <consortium name="The Broad Institute Genome Sequencing Center for Infectious Disease"/>
            <person name="Wu L."/>
            <person name="Ma J."/>
        </authorList>
    </citation>
    <scope>NUCLEOTIDE SEQUENCE [LARGE SCALE GENOMIC DNA]</scope>
    <source>
        <strain evidence="3 4">JCM 15749</strain>
    </source>
</reference>
<feature type="domain" description="Enoyl reductase (ER)" evidence="2">
    <location>
        <begin position="11"/>
        <end position="312"/>
    </location>
</feature>
<dbReference type="Gene3D" id="3.90.180.10">
    <property type="entry name" value="Medium-chain alcohol dehydrogenases, catalytic domain"/>
    <property type="match status" value="1"/>
</dbReference>
<organism evidence="3 4">
    <name type="scientific">Aeromicrobium halocynthiae</name>
    <dbReference type="NCBI Taxonomy" id="560557"/>
    <lineage>
        <taxon>Bacteria</taxon>
        <taxon>Bacillati</taxon>
        <taxon>Actinomycetota</taxon>
        <taxon>Actinomycetes</taxon>
        <taxon>Propionibacteriales</taxon>
        <taxon>Nocardioidaceae</taxon>
        <taxon>Aeromicrobium</taxon>
    </lineage>
</organism>
<dbReference type="InterPro" id="IPR051603">
    <property type="entry name" value="Zinc-ADH_QOR/CCCR"/>
</dbReference>
<sequence>MATVVQFTQPGPPDVLEVVEVPVPEPGAGQVLVEMSAVGVNPLDTKIRSGVRPLPPGGGPYRPGFDGAGVVRTLGEDATGFSEGDRVVVERTPGTYASHVVADASALAPLPDAVSFAQAAALGIPVATAYQSLRSLDVRPGSTLVVHGGSGAVGQAVLQLAAADDVTVVATAGEANHDRIRELGGHPVVYGDGLLERLREATPQGVDRVLDIAGTDEALEASLALVEDPQHVATLVMGARAAELGIQAYLGGSPEPLTEEQQRLRAEAVPAVLPLVADGRFVVEVARELPLGDAAEAHRLVEAGGLRGKIVLRP</sequence>
<dbReference type="RefSeq" id="WP_344324051.1">
    <property type="nucleotide sequence ID" value="NZ_BAAAPY010000001.1"/>
</dbReference>
<dbReference type="Gene3D" id="3.40.50.720">
    <property type="entry name" value="NAD(P)-binding Rossmann-like Domain"/>
    <property type="match status" value="1"/>
</dbReference>
<dbReference type="InterPro" id="IPR011032">
    <property type="entry name" value="GroES-like_sf"/>
</dbReference>
<dbReference type="PANTHER" id="PTHR44154">
    <property type="entry name" value="QUINONE OXIDOREDUCTASE"/>
    <property type="match status" value="1"/>
</dbReference>
<dbReference type="Pfam" id="PF13602">
    <property type="entry name" value="ADH_zinc_N_2"/>
    <property type="match status" value="1"/>
</dbReference>
<dbReference type="Pfam" id="PF08240">
    <property type="entry name" value="ADH_N"/>
    <property type="match status" value="1"/>
</dbReference>
<dbReference type="CDD" id="cd05289">
    <property type="entry name" value="MDR_like_2"/>
    <property type="match status" value="1"/>
</dbReference>
<dbReference type="InterPro" id="IPR020843">
    <property type="entry name" value="ER"/>
</dbReference>
<protein>
    <submittedName>
        <fullName evidence="3">NADP-dependent oxidoreductase</fullName>
    </submittedName>
</protein>
<dbReference type="SMART" id="SM00829">
    <property type="entry name" value="PKS_ER"/>
    <property type="match status" value="1"/>
</dbReference>
<proteinExistence type="predicted"/>
<dbReference type="Proteomes" id="UP001501480">
    <property type="component" value="Unassembled WGS sequence"/>
</dbReference>
<evidence type="ECO:0000313" key="3">
    <source>
        <dbReference type="EMBL" id="GAA2071109.1"/>
    </source>
</evidence>